<gene>
    <name evidence="1" type="ORF">JQN70_17395</name>
</gene>
<dbReference type="RefSeq" id="WP_204132647.1">
    <property type="nucleotide sequence ID" value="NZ_JAFDVD010000022.1"/>
</dbReference>
<accession>A0ABS2CST4</accession>
<evidence type="ECO:0000313" key="2">
    <source>
        <dbReference type="Proteomes" id="UP001430172"/>
    </source>
</evidence>
<name>A0ABS2CST4_9MICO</name>
<comment type="caution">
    <text evidence="1">The sequence shown here is derived from an EMBL/GenBank/DDBJ whole genome shotgun (WGS) entry which is preliminary data.</text>
</comment>
<proteinExistence type="predicted"/>
<dbReference type="Proteomes" id="UP001430172">
    <property type="component" value="Unassembled WGS sequence"/>
</dbReference>
<evidence type="ECO:0000313" key="1">
    <source>
        <dbReference type="EMBL" id="MBM6402174.1"/>
    </source>
</evidence>
<dbReference type="EMBL" id="JAFDVD010000022">
    <property type="protein sequence ID" value="MBM6402174.1"/>
    <property type="molecule type" value="Genomic_DNA"/>
</dbReference>
<sequence length="128" mass="14546">MDHADEVRAIESDMRAAGWAGHTSLDREVRSWNQLSAEVNTYEATVDDYTNDLCSRDYLASFTSSASEDLRAKVQQRIAGADATFRAATTDDAEALLAKYYRVDLKDGWWWRRRPSSGPLAEWLSHWA</sequence>
<reference evidence="1" key="1">
    <citation type="submission" date="2021-02" db="EMBL/GenBank/DDBJ databases">
        <title>Phycicoccus sp. MQZ13P-5T, whole genome shotgun sequence.</title>
        <authorList>
            <person name="Tuo L."/>
        </authorList>
    </citation>
    <scope>NUCLEOTIDE SEQUENCE</scope>
    <source>
        <strain evidence="1">MQZ13P-5</strain>
    </source>
</reference>
<protein>
    <submittedName>
        <fullName evidence="1">Uncharacterized protein</fullName>
    </submittedName>
</protein>
<organism evidence="1 2">
    <name type="scientific">Phycicoccus sonneratiae</name>
    <dbReference type="NCBI Taxonomy" id="2807628"/>
    <lineage>
        <taxon>Bacteria</taxon>
        <taxon>Bacillati</taxon>
        <taxon>Actinomycetota</taxon>
        <taxon>Actinomycetes</taxon>
        <taxon>Micrococcales</taxon>
        <taxon>Intrasporangiaceae</taxon>
        <taxon>Phycicoccus</taxon>
    </lineage>
</organism>
<keyword evidence="2" id="KW-1185">Reference proteome</keyword>